<proteinExistence type="predicted"/>
<dbReference type="GO" id="GO:0016705">
    <property type="term" value="F:oxidoreductase activity, acting on paired donors, with incorporation or reduction of molecular oxygen"/>
    <property type="evidence" value="ECO:0007669"/>
    <property type="project" value="InterPro"/>
</dbReference>
<evidence type="ECO:0000256" key="1">
    <source>
        <dbReference type="ARBA" id="ARBA00022723"/>
    </source>
</evidence>
<keyword evidence="4" id="KW-1185">Reference proteome</keyword>
<dbReference type="Gene3D" id="1.10.630.10">
    <property type="entry name" value="Cytochrome P450"/>
    <property type="match status" value="2"/>
</dbReference>
<dbReference type="SUPFAM" id="SSF48264">
    <property type="entry name" value="Cytochrome P450"/>
    <property type="match status" value="2"/>
</dbReference>
<evidence type="ECO:0000313" key="4">
    <source>
        <dbReference type="Proteomes" id="UP000249056"/>
    </source>
</evidence>
<keyword evidence="1" id="KW-0479">Metal-binding</keyword>
<dbReference type="GO" id="GO:0005506">
    <property type="term" value="F:iron ion binding"/>
    <property type="evidence" value="ECO:0007669"/>
    <property type="project" value="InterPro"/>
</dbReference>
<keyword evidence="2" id="KW-0408">Iron</keyword>
<dbReference type="GO" id="GO:0004497">
    <property type="term" value="F:monooxygenase activity"/>
    <property type="evidence" value="ECO:0007669"/>
    <property type="project" value="InterPro"/>
</dbReference>
<accession>A0A395IJ15</accession>
<comment type="caution">
    <text evidence="3">The sequence shown here is derived from an EMBL/GenBank/DDBJ whole genome shotgun (WGS) entry which is preliminary data.</text>
</comment>
<name>A0A395IJ15_9HELO</name>
<dbReference type="EMBL" id="QKRW01000043">
    <property type="protein sequence ID" value="RAL60215.1"/>
    <property type="molecule type" value="Genomic_DNA"/>
</dbReference>
<evidence type="ECO:0000256" key="2">
    <source>
        <dbReference type="ARBA" id="ARBA00023004"/>
    </source>
</evidence>
<sequence length="201" mass="23312">MGMLGVYGAGTEGERGERGQELDKTGFYGLFRQLGVRTTFSTEARVEHKEKKRHIAKPYRNSEILKSSIVQGVEERSRAFLQNIEDSKDGIVDVYRYAHCYALDCASHFLIGKRGTKSIEEKLRWLVNHDELREMEKGFLAFGRGGRACMGKHLAQLEMWHLIQKVYTKYQTRIKYGWEIEGEKNMEMEDQIIASRPKDRT</sequence>
<evidence type="ECO:0008006" key="5">
    <source>
        <dbReference type="Google" id="ProtNLM"/>
    </source>
</evidence>
<dbReference type="AlphaFoldDB" id="A0A395IJ15"/>
<organism evidence="3 4">
    <name type="scientific">Monilinia fructigena</name>
    <dbReference type="NCBI Taxonomy" id="38457"/>
    <lineage>
        <taxon>Eukaryota</taxon>
        <taxon>Fungi</taxon>
        <taxon>Dikarya</taxon>
        <taxon>Ascomycota</taxon>
        <taxon>Pezizomycotina</taxon>
        <taxon>Leotiomycetes</taxon>
        <taxon>Helotiales</taxon>
        <taxon>Sclerotiniaceae</taxon>
        <taxon>Monilinia</taxon>
    </lineage>
</organism>
<dbReference type="InterPro" id="IPR017972">
    <property type="entry name" value="Cyt_P450_CS"/>
</dbReference>
<dbReference type="Proteomes" id="UP000249056">
    <property type="component" value="Unassembled WGS sequence"/>
</dbReference>
<protein>
    <recommendedName>
        <fullName evidence="5">Cytochrome P450</fullName>
    </recommendedName>
</protein>
<gene>
    <name evidence="3" type="ORF">DID88_000835</name>
</gene>
<dbReference type="GO" id="GO:0020037">
    <property type="term" value="F:heme binding"/>
    <property type="evidence" value="ECO:0007669"/>
    <property type="project" value="InterPro"/>
</dbReference>
<dbReference type="OrthoDB" id="1470350at2759"/>
<reference evidence="3 4" key="1">
    <citation type="submission" date="2018-06" db="EMBL/GenBank/DDBJ databases">
        <title>Genome Sequence of the Brown Rot Fungal Pathogen Monilinia fructigena.</title>
        <authorList>
            <person name="Landi L."/>
            <person name="De Miccolis Angelini R.M."/>
            <person name="Pollastro S."/>
            <person name="Abate D."/>
            <person name="Faretra F."/>
            <person name="Romanazzi G."/>
        </authorList>
    </citation>
    <scope>NUCLEOTIDE SEQUENCE [LARGE SCALE GENOMIC DNA]</scope>
    <source>
        <strain evidence="3 4">Mfrg269</strain>
    </source>
</reference>
<dbReference type="InterPro" id="IPR036396">
    <property type="entry name" value="Cyt_P450_sf"/>
</dbReference>
<evidence type="ECO:0000313" key="3">
    <source>
        <dbReference type="EMBL" id="RAL60215.1"/>
    </source>
</evidence>
<dbReference type="PROSITE" id="PS00086">
    <property type="entry name" value="CYTOCHROME_P450"/>
    <property type="match status" value="1"/>
</dbReference>